<name>A0A5C6BVV9_9BACT</name>
<reference evidence="1 2" key="1">
    <citation type="journal article" date="2020" name="Antonie Van Leeuwenhoek">
        <title>Rhodopirellula heiligendammensis sp. nov., Rhodopirellula pilleata sp. nov., and Rhodopirellula solitaria sp. nov. isolated from natural or artificial marine surfaces in Northern Germany and California, USA, and emended description of the genus Rhodopirellula.</title>
        <authorList>
            <person name="Kallscheuer N."/>
            <person name="Wiegand S."/>
            <person name="Jogler M."/>
            <person name="Boedeker C."/>
            <person name="Peeters S.H."/>
            <person name="Rast P."/>
            <person name="Heuer A."/>
            <person name="Jetten M.S.M."/>
            <person name="Rohde M."/>
            <person name="Jogler C."/>
        </authorList>
    </citation>
    <scope>NUCLEOTIDE SEQUENCE [LARGE SCALE GENOMIC DNA]</scope>
    <source>
        <strain evidence="1 2">Poly21</strain>
    </source>
</reference>
<evidence type="ECO:0000313" key="1">
    <source>
        <dbReference type="EMBL" id="TWU15767.1"/>
    </source>
</evidence>
<keyword evidence="1" id="KW-0378">Hydrolase</keyword>
<dbReference type="Gene3D" id="3.40.50.1820">
    <property type="entry name" value="alpha/beta hydrolase"/>
    <property type="match status" value="1"/>
</dbReference>
<proteinExistence type="predicted"/>
<dbReference type="GO" id="GO:0016787">
    <property type="term" value="F:hydrolase activity"/>
    <property type="evidence" value="ECO:0007669"/>
    <property type="project" value="UniProtKB-KW"/>
</dbReference>
<organism evidence="1 2">
    <name type="scientific">Allorhodopirellula heiligendammensis</name>
    <dbReference type="NCBI Taxonomy" id="2714739"/>
    <lineage>
        <taxon>Bacteria</taxon>
        <taxon>Pseudomonadati</taxon>
        <taxon>Planctomycetota</taxon>
        <taxon>Planctomycetia</taxon>
        <taxon>Pirellulales</taxon>
        <taxon>Pirellulaceae</taxon>
        <taxon>Allorhodopirellula</taxon>
    </lineage>
</organism>
<dbReference type="PANTHER" id="PTHR37946:SF1">
    <property type="entry name" value="SLL1969 PROTEIN"/>
    <property type="match status" value="1"/>
</dbReference>
<dbReference type="AlphaFoldDB" id="A0A5C6BVV9"/>
<dbReference type="SUPFAM" id="SSF53474">
    <property type="entry name" value="alpha/beta-Hydrolases"/>
    <property type="match status" value="1"/>
</dbReference>
<dbReference type="InterPro" id="IPR029058">
    <property type="entry name" value="AB_hydrolase_fold"/>
</dbReference>
<protein>
    <submittedName>
        <fullName evidence="1">Alpha/beta hydrolase family protein</fullName>
    </submittedName>
</protein>
<dbReference type="EMBL" id="SJPU01000002">
    <property type="protein sequence ID" value="TWU15767.1"/>
    <property type="molecule type" value="Genomic_DNA"/>
</dbReference>
<comment type="caution">
    <text evidence="1">The sequence shown here is derived from an EMBL/GenBank/DDBJ whole genome shotgun (WGS) entry which is preliminary data.</text>
</comment>
<evidence type="ECO:0000313" key="2">
    <source>
        <dbReference type="Proteomes" id="UP000319908"/>
    </source>
</evidence>
<accession>A0A5C6BVV9</accession>
<dbReference type="RefSeq" id="WP_302118874.1">
    <property type="nucleotide sequence ID" value="NZ_SJPU01000002.1"/>
</dbReference>
<gene>
    <name evidence="1" type="ORF">Poly21_29690</name>
</gene>
<dbReference type="Proteomes" id="UP000319908">
    <property type="component" value="Unassembled WGS sequence"/>
</dbReference>
<keyword evidence="2" id="KW-1185">Reference proteome</keyword>
<dbReference type="PANTHER" id="PTHR37946">
    <property type="entry name" value="SLL1969 PROTEIN"/>
    <property type="match status" value="1"/>
</dbReference>
<sequence>MQDICNMLRTSIRRFFRFSLGMTALGICAFTSCRAIGQNESETVARKFNVALPTAGGAQLWTDLEVRGGYRVQRNALTGHCRILDSNNVRRGWGSETDSLELLDELCPEIPEPPAKPIVILMHGLMRTDGSMKSLENALRADGYEQVIRFGYASTRSSLSASAASLNRVLAGQHPDAEFCIVGHSMGNIVTRHLIGDLQRDGDPNGILPRCRAMVMLGPPNQGAAIARRLGPTGVFGWVAGPGAMELGPRWADVQANLATPPFPFAIVAGKFDSGPLRNPLVDGESDFVVSLEEAQLEGAEIVHHVPVLHSFLMNDEEVQQWTIDYLDEH</sequence>